<organism evidence="3 4">
    <name type="scientific">Actinacidiphila cocklensis</name>
    <dbReference type="NCBI Taxonomy" id="887465"/>
    <lineage>
        <taxon>Bacteria</taxon>
        <taxon>Bacillati</taxon>
        <taxon>Actinomycetota</taxon>
        <taxon>Actinomycetes</taxon>
        <taxon>Kitasatosporales</taxon>
        <taxon>Streptomycetaceae</taxon>
        <taxon>Actinacidiphila</taxon>
    </lineage>
</organism>
<dbReference type="InterPro" id="IPR006015">
    <property type="entry name" value="Universal_stress_UspA"/>
</dbReference>
<keyword evidence="4" id="KW-1185">Reference proteome</keyword>
<dbReference type="AlphaFoldDB" id="A0A9W4DYU5"/>
<dbReference type="InterPro" id="IPR006016">
    <property type="entry name" value="UspA"/>
</dbReference>
<protein>
    <submittedName>
        <fullName evidence="3">Universal stress protein</fullName>
    </submittedName>
</protein>
<accession>A0A9W4DYU5</accession>
<dbReference type="InterPro" id="IPR014729">
    <property type="entry name" value="Rossmann-like_a/b/a_fold"/>
</dbReference>
<gene>
    <name evidence="3" type="ORF">SCOCK_380077</name>
</gene>
<dbReference type="SUPFAM" id="SSF52402">
    <property type="entry name" value="Adenine nucleotide alpha hydrolases-like"/>
    <property type="match status" value="2"/>
</dbReference>
<dbReference type="Gene3D" id="3.40.50.620">
    <property type="entry name" value="HUPs"/>
    <property type="match status" value="2"/>
</dbReference>
<evidence type="ECO:0000313" key="3">
    <source>
        <dbReference type="EMBL" id="CAG6396000.1"/>
    </source>
</evidence>
<feature type="domain" description="UspA" evidence="2">
    <location>
        <begin position="149"/>
        <end position="287"/>
    </location>
</feature>
<reference evidence="3" key="1">
    <citation type="submission" date="2021-05" db="EMBL/GenBank/DDBJ databases">
        <authorList>
            <person name="Arsene-Ploetze F."/>
        </authorList>
    </citation>
    <scope>NUCLEOTIDE SEQUENCE</scope>
    <source>
        <strain evidence="3">DSM 42138</strain>
    </source>
</reference>
<proteinExistence type="inferred from homology"/>
<dbReference type="EMBL" id="CAJSLV010000068">
    <property type="protein sequence ID" value="CAG6396000.1"/>
    <property type="molecule type" value="Genomic_DNA"/>
</dbReference>
<dbReference type="PRINTS" id="PR01438">
    <property type="entry name" value="UNVRSLSTRESS"/>
</dbReference>
<evidence type="ECO:0000256" key="1">
    <source>
        <dbReference type="ARBA" id="ARBA00008791"/>
    </source>
</evidence>
<dbReference type="PANTHER" id="PTHR46268">
    <property type="entry name" value="STRESS RESPONSE PROTEIN NHAX"/>
    <property type="match status" value="1"/>
</dbReference>
<feature type="domain" description="UspA" evidence="2">
    <location>
        <begin position="1"/>
        <end position="139"/>
    </location>
</feature>
<name>A0A9W4DYU5_9ACTN</name>
<evidence type="ECO:0000313" key="4">
    <source>
        <dbReference type="Proteomes" id="UP001152519"/>
    </source>
</evidence>
<comment type="caution">
    <text evidence="3">The sequence shown here is derived from an EMBL/GenBank/DDBJ whole genome shotgun (WGS) entry which is preliminary data.</text>
</comment>
<dbReference type="PANTHER" id="PTHR46268:SF6">
    <property type="entry name" value="UNIVERSAL STRESS PROTEIN UP12"/>
    <property type="match status" value="1"/>
</dbReference>
<comment type="similarity">
    <text evidence="1">Belongs to the universal stress protein A family.</text>
</comment>
<dbReference type="RefSeq" id="WP_251493674.1">
    <property type="nucleotide sequence ID" value="NZ_CAJSLV010000068.1"/>
</dbReference>
<evidence type="ECO:0000259" key="2">
    <source>
        <dbReference type="Pfam" id="PF00582"/>
    </source>
</evidence>
<sequence>MTNPLTVGVDGSDPSLRAIDWAVSEAALHHVPLRLLHASLWEHYDRVRPQIRSVRAAGDVMAEHIAASAAERAAKQDPTVAVSTEISPREGVAALLQAADDSFALVLGNRGRGELAGMVLGSTSLDVAARATCPVVVVRDGSPDGHGAFGRVTVGVGPEGESSAAVAFAFREAQVRGAELRAVHTWRAPLHGLPGTGLRGDASVPQVHEAGAVLDEALRAAEQQYPDVAVRHDVVEDRARTALLDAATTSDLLVVGARRRRGSVGMQLGQVNHAVLHHADCAVAVVPQEN</sequence>
<dbReference type="Proteomes" id="UP001152519">
    <property type="component" value="Unassembled WGS sequence"/>
</dbReference>
<dbReference type="Pfam" id="PF00582">
    <property type="entry name" value="Usp"/>
    <property type="match status" value="2"/>
</dbReference>